<keyword evidence="4" id="KW-1185">Reference proteome</keyword>
<dbReference type="PANTHER" id="PTHR36124:SF4">
    <property type="entry name" value="ER-BOUND OXYGENASE MPAB_MPAB'_RUBBER OXYGENASE CATALYTIC DOMAIN-CONTAINING PROTEIN"/>
    <property type="match status" value="1"/>
</dbReference>
<dbReference type="PANTHER" id="PTHR36124">
    <property type="match status" value="1"/>
</dbReference>
<keyword evidence="2" id="KW-0812">Transmembrane</keyword>
<dbReference type="Proteomes" id="UP000054516">
    <property type="component" value="Unassembled WGS sequence"/>
</dbReference>
<dbReference type="EMBL" id="DF977462">
    <property type="protein sequence ID" value="GAP88901.1"/>
    <property type="molecule type" value="Genomic_DNA"/>
</dbReference>
<sequence>MDLQLHWPTTWDLGGGADEYWARGWLFWTVTGLLLYAPLCAIIRRHQKHRVVRGHGPIEKMTLEEAYAVKTWLAEHEMPLAFSAATNIAFFKAEAIPSIAKVVAARAAQHRSSPSTTSTSGSKPRAASGKSASVTPADLLRRPGSAARRAAVSRVNGIHAGLRRGGGGGRLTDDDLAYTLAVFAGEPGRWAARLEGRGLAARERAAVATLWRRLGRELGVELVGRLPSAIATTTTTTNTNTNTTSSPSSASSSTADAGDGFRDALHWMRELEAWGAAYEAARRGRCAEGEALGEAQVRAWVAGVPACLRGAARGLVAAVVEPGLRRAMGIQEPSRASVFIVETVIYVRMFVRACFCSPVALVNGYRRG</sequence>
<reference evidence="3" key="1">
    <citation type="submission" date="2016-03" db="EMBL/GenBank/DDBJ databases">
        <title>Draft genome sequence of Rosellinia necatrix.</title>
        <authorList>
            <person name="Kanematsu S."/>
        </authorList>
    </citation>
    <scope>NUCLEOTIDE SEQUENCE [LARGE SCALE GENOMIC DNA]</scope>
    <source>
        <strain evidence="3">W97</strain>
    </source>
</reference>
<organism evidence="3">
    <name type="scientific">Rosellinia necatrix</name>
    <name type="common">White root-rot fungus</name>
    <dbReference type="NCBI Taxonomy" id="77044"/>
    <lineage>
        <taxon>Eukaryota</taxon>
        <taxon>Fungi</taxon>
        <taxon>Dikarya</taxon>
        <taxon>Ascomycota</taxon>
        <taxon>Pezizomycotina</taxon>
        <taxon>Sordariomycetes</taxon>
        <taxon>Xylariomycetidae</taxon>
        <taxon>Xylariales</taxon>
        <taxon>Xylariaceae</taxon>
        <taxon>Rosellinia</taxon>
    </lineage>
</organism>
<dbReference type="InterPro" id="IPR046366">
    <property type="entry name" value="MPAB"/>
</dbReference>
<accession>A0A1W2TKW3</accession>
<feature type="region of interest" description="Disordered" evidence="1">
    <location>
        <begin position="109"/>
        <end position="146"/>
    </location>
</feature>
<proteinExistence type="predicted"/>
<name>A0A1W2TKW3_ROSNE</name>
<dbReference type="GO" id="GO:0016491">
    <property type="term" value="F:oxidoreductase activity"/>
    <property type="evidence" value="ECO:0007669"/>
    <property type="project" value="InterPro"/>
</dbReference>
<feature type="compositionally biased region" description="Low complexity" evidence="1">
    <location>
        <begin position="233"/>
        <end position="255"/>
    </location>
</feature>
<evidence type="ECO:0000256" key="1">
    <source>
        <dbReference type="SAM" id="MobiDB-lite"/>
    </source>
</evidence>
<dbReference type="AlphaFoldDB" id="A0A1W2TKW3"/>
<dbReference type="STRING" id="77044.A0A1W2TKW3"/>
<evidence type="ECO:0000313" key="4">
    <source>
        <dbReference type="Proteomes" id="UP000054516"/>
    </source>
</evidence>
<dbReference type="OMA" id="RCAFASE"/>
<keyword evidence="2" id="KW-0472">Membrane</keyword>
<feature type="transmembrane region" description="Helical" evidence="2">
    <location>
        <begin position="20"/>
        <end position="43"/>
    </location>
</feature>
<feature type="compositionally biased region" description="Low complexity" evidence="1">
    <location>
        <begin position="112"/>
        <end position="122"/>
    </location>
</feature>
<keyword evidence="2" id="KW-1133">Transmembrane helix</keyword>
<protein>
    <submittedName>
        <fullName evidence="3">Uncharacterized protein</fullName>
    </submittedName>
</protein>
<evidence type="ECO:0000313" key="3">
    <source>
        <dbReference type="EMBL" id="GAP88901.1"/>
    </source>
</evidence>
<feature type="region of interest" description="Disordered" evidence="1">
    <location>
        <begin position="233"/>
        <end position="257"/>
    </location>
</feature>
<evidence type="ECO:0000256" key="2">
    <source>
        <dbReference type="SAM" id="Phobius"/>
    </source>
</evidence>
<gene>
    <name evidence="3" type="ORF">SAMD00023353_1700340</name>
</gene>
<dbReference type="OrthoDB" id="545169at2759"/>